<dbReference type="EMBL" id="MFIX01000135">
    <property type="protein sequence ID" value="OGG03665.1"/>
    <property type="molecule type" value="Genomic_DNA"/>
</dbReference>
<proteinExistence type="predicted"/>
<keyword evidence="1" id="KW-0378">Hydrolase</keyword>
<dbReference type="InterPro" id="IPR013529">
    <property type="entry name" value="Glyco_hydro_42_N"/>
</dbReference>
<evidence type="ECO:0000313" key="6">
    <source>
        <dbReference type="Proteomes" id="UP000179129"/>
    </source>
</evidence>
<dbReference type="SUPFAM" id="SSF51445">
    <property type="entry name" value="(Trans)glycosidases"/>
    <property type="match status" value="1"/>
</dbReference>
<dbReference type="GO" id="GO:0005975">
    <property type="term" value="P:carbohydrate metabolic process"/>
    <property type="evidence" value="ECO:0007669"/>
    <property type="project" value="InterPro"/>
</dbReference>
<evidence type="ECO:0000313" key="5">
    <source>
        <dbReference type="EMBL" id="OGG03665.1"/>
    </source>
</evidence>
<comment type="caution">
    <text evidence="5">The sequence shown here is derived from an EMBL/GenBank/DDBJ whole genome shotgun (WGS) entry which is preliminary data.</text>
</comment>
<evidence type="ECO:0000256" key="1">
    <source>
        <dbReference type="ARBA" id="ARBA00022801"/>
    </source>
</evidence>
<evidence type="ECO:0000259" key="4">
    <source>
        <dbReference type="Pfam" id="PF16116"/>
    </source>
</evidence>
<feature type="domain" description="Glycoside hydrolase family 42 N-terminal" evidence="3">
    <location>
        <begin position="78"/>
        <end position="120"/>
    </location>
</feature>
<dbReference type="Gene3D" id="3.20.20.80">
    <property type="entry name" value="Glycosidases"/>
    <property type="match status" value="1"/>
</dbReference>
<dbReference type="InterPro" id="IPR017853">
    <property type="entry name" value="GH"/>
</dbReference>
<evidence type="ECO:0008006" key="7">
    <source>
        <dbReference type="Google" id="ProtNLM"/>
    </source>
</evidence>
<accession>A0A1F5YU78</accession>
<dbReference type="GO" id="GO:0004565">
    <property type="term" value="F:beta-galactosidase activity"/>
    <property type="evidence" value="ECO:0007669"/>
    <property type="project" value="InterPro"/>
</dbReference>
<evidence type="ECO:0000259" key="3">
    <source>
        <dbReference type="Pfam" id="PF02449"/>
    </source>
</evidence>
<gene>
    <name evidence="5" type="ORF">A3F83_02555</name>
</gene>
<protein>
    <recommendedName>
        <fullName evidence="7">DUF4832 domain-containing protein</fullName>
    </recommendedName>
</protein>
<dbReference type="InterPro" id="IPR032267">
    <property type="entry name" value="DUF4832"/>
</dbReference>
<keyword evidence="2" id="KW-0326">Glycosidase</keyword>
<dbReference type="Pfam" id="PF02449">
    <property type="entry name" value="Glyco_hydro_42"/>
    <property type="match status" value="1"/>
</dbReference>
<organism evidence="5 6">
    <name type="scientific">Candidatus Glassbacteria bacterium RIFCSPLOWO2_12_FULL_58_11</name>
    <dbReference type="NCBI Taxonomy" id="1817867"/>
    <lineage>
        <taxon>Bacteria</taxon>
        <taxon>Candidatus Glassiibacteriota</taxon>
    </lineage>
</organism>
<sequence length="511" mass="58864">MVLKACAPEKTAESAAGAQAQVLVRPRLEDGPLNNPWMGWGLWAGPIYFDGSRRTIQQNTTAFGDNAPLFDWVLLDWMWADLEPAEGQFRWDELDEIIDFWKQRGKQICLRPWVTDDPGWNGAPGASQVCPDWVYAAGLKWRAYKGEGGVDKREPDYADPSFQSVFMPRLKNFLAALAERYDKPVNPFAVLGCMGYGQWGEWHTMWSDYHWPDKKTKHEVLAGIVNLYADTFKNMDISISYCFDTFNFGQPLPPEQGRKISFRERVSRDDPRDFMYRQALDVALQRGFLLARHGFIDGLWYTDKKIMQREWTRTALMAEGDWSYLDMKNHRTHGTVDENIDVMLEWHSNYGHFYVDAESYRRLVTEDAARFERGLKAGGLGYRLVLESSAWPEVLAPGCLLVLKQTWENRNAGRCYRRHPLKLYLTDKAGKEAFSETDFSFDQTGWLRGEKQELFSVYHLPKDIPEGSYDLRIAMVDREGRPALKLGIQGKDNENRYLLGTLKIDKKAASA</sequence>
<dbReference type="AlphaFoldDB" id="A0A1F5YU78"/>
<feature type="domain" description="DUF4832" evidence="4">
    <location>
        <begin position="318"/>
        <end position="479"/>
    </location>
</feature>
<dbReference type="GO" id="GO:0009341">
    <property type="term" value="C:beta-galactosidase complex"/>
    <property type="evidence" value="ECO:0007669"/>
    <property type="project" value="InterPro"/>
</dbReference>
<dbReference type="STRING" id="1817867.A3F83_02555"/>
<dbReference type="Proteomes" id="UP000179129">
    <property type="component" value="Unassembled WGS sequence"/>
</dbReference>
<dbReference type="Pfam" id="PF16116">
    <property type="entry name" value="DUF4832"/>
    <property type="match status" value="1"/>
</dbReference>
<reference evidence="5 6" key="1">
    <citation type="journal article" date="2016" name="Nat. Commun.">
        <title>Thousands of microbial genomes shed light on interconnected biogeochemical processes in an aquifer system.</title>
        <authorList>
            <person name="Anantharaman K."/>
            <person name="Brown C.T."/>
            <person name="Hug L.A."/>
            <person name="Sharon I."/>
            <person name="Castelle C.J."/>
            <person name="Probst A.J."/>
            <person name="Thomas B.C."/>
            <person name="Singh A."/>
            <person name="Wilkins M.J."/>
            <person name="Karaoz U."/>
            <person name="Brodie E.L."/>
            <person name="Williams K.H."/>
            <person name="Hubbard S.S."/>
            <person name="Banfield J.F."/>
        </authorList>
    </citation>
    <scope>NUCLEOTIDE SEQUENCE [LARGE SCALE GENOMIC DNA]</scope>
</reference>
<evidence type="ECO:0000256" key="2">
    <source>
        <dbReference type="ARBA" id="ARBA00023295"/>
    </source>
</evidence>
<name>A0A1F5YU78_9BACT</name>